<feature type="transmembrane region" description="Helical" evidence="1">
    <location>
        <begin position="207"/>
        <end position="230"/>
    </location>
</feature>
<keyword evidence="1" id="KW-1133">Transmembrane helix</keyword>
<evidence type="ECO:0000313" key="2">
    <source>
        <dbReference type="EMBL" id="CAB4660213.1"/>
    </source>
</evidence>
<proteinExistence type="predicted"/>
<dbReference type="GO" id="GO:0005886">
    <property type="term" value="C:plasma membrane"/>
    <property type="evidence" value="ECO:0007669"/>
    <property type="project" value="UniProtKB-SubCell"/>
</dbReference>
<accession>A0A6J6LHR7</accession>
<protein>
    <submittedName>
        <fullName evidence="2">Unannotated protein</fullName>
    </submittedName>
</protein>
<organism evidence="2">
    <name type="scientific">freshwater metagenome</name>
    <dbReference type="NCBI Taxonomy" id="449393"/>
    <lineage>
        <taxon>unclassified sequences</taxon>
        <taxon>metagenomes</taxon>
        <taxon>ecological metagenomes</taxon>
    </lineage>
</organism>
<feature type="transmembrane region" description="Helical" evidence="1">
    <location>
        <begin position="351"/>
        <end position="371"/>
    </location>
</feature>
<reference evidence="2" key="1">
    <citation type="submission" date="2020-05" db="EMBL/GenBank/DDBJ databases">
        <authorList>
            <person name="Chiriac C."/>
            <person name="Salcher M."/>
            <person name="Ghai R."/>
            <person name="Kavagutti S V."/>
        </authorList>
    </citation>
    <scope>NUCLEOTIDE SEQUENCE</scope>
</reference>
<dbReference type="EMBL" id="CAEZWE010000064">
    <property type="protein sequence ID" value="CAB4660213.1"/>
    <property type="molecule type" value="Genomic_DNA"/>
</dbReference>
<keyword evidence="1" id="KW-0472">Membrane</keyword>
<dbReference type="PANTHER" id="PTHR35007:SF3">
    <property type="entry name" value="POSSIBLE CONSERVED ALANINE RICH MEMBRANE PROTEIN"/>
    <property type="match status" value="1"/>
</dbReference>
<keyword evidence="1" id="KW-0812">Transmembrane</keyword>
<gene>
    <name evidence="2" type="ORF">UFOPK2169_01355</name>
</gene>
<evidence type="ECO:0000256" key="1">
    <source>
        <dbReference type="SAM" id="Phobius"/>
    </source>
</evidence>
<name>A0A6J6LHR7_9ZZZZ</name>
<dbReference type="PANTHER" id="PTHR35007">
    <property type="entry name" value="INTEGRAL MEMBRANE PROTEIN-RELATED"/>
    <property type="match status" value="1"/>
</dbReference>
<sequence>MFVSIVSAAVSFVALVCWLHPRFTTFVDRRLTVSRLSASSCMANSNVVAHPISSSVNQKNPSPHFATSIDMVEELIRLTRSGIHAQDALSEVCARNELLSSHFATSRAMHKTSVPEILHSCAELCEKAHQHDEAQMCNMLKASFVHGVFIPAALEHVRTALRTRHAIRADIRTASAQATFTVRILTRLPIIACVILLASSPAMRHRLFHLSTLVILALGFALNRMGALWIRASIARTVNRPVDETIVLAEHLAASLRAGCSLTDALQRWDDVSPRGTAVSQAMSRGERLEHAVNHLPQTSAGYRLAHTILSSHKDGLPVVNTVHRLMSDAHSDMRSATDTLIRQLPSRLSAPLVLCILPSFLIIAVVPLMLHSLGQLGPALSPALTAVP</sequence>
<dbReference type="AlphaFoldDB" id="A0A6J6LHR7"/>